<dbReference type="OrthoDB" id="10053898at2759"/>
<feature type="compositionally biased region" description="Polar residues" evidence="1">
    <location>
        <begin position="1363"/>
        <end position="1372"/>
    </location>
</feature>
<feature type="region of interest" description="Disordered" evidence="1">
    <location>
        <begin position="1357"/>
        <end position="1438"/>
    </location>
</feature>
<sequence length="1459" mass="168758">MYIKRQMTTLFIIFLYVVLSLYALPDNETSYVTLSSTCPTCRRLFFLGGSNEKKSSEHFSHAKPKEHQQQQYTKPSSSSSTGLTVYIRPQTASELGRKVRSYSKLLKSKLYTKQELQELKRLKEEKKNAKKLLKPQHHKRNVTKNKPNSTITLLKGQSVKGKSSKKSSATINDLDKDRCRAILHINNNNNDIAEKSSKVKNSTKLSTKTKSSKEKHSSSSSKRKNKREEEEEEDKHSRKKKLPKLKTIAATVAAAEEEKKSKQKLNDHNTPIVPAFIQNTIQKKKEQVNEIPPPVRSTTSTPKKKVPVVVDREIVMNNGDQHIPVDDLEFLNGSSKNENVVGRAYHFVKNMFQLADDILENDTTESTFVSRNHVLEEGERQETDDVPHQKRKILSTLDNDHDTIVYNDITDYEIDLYLNDLGEKKLVHLDKVINKQCIDHNQCENDNRQLDYDLIYSSSVPKRGLLAVVSSKTTKNKKQKQNKTTANNAVVDKPRVGWQYRYRISRYIDAQQRSAGKQKNKQGKKKKSVNQATNRVHKRKLLQHYDNIHVDGIFDQQSSMLNINEKVDSVLITQEFVPKASAIQLDNLFMKRHLLAKKQTIREEKEAEELDEEEDIDQDEEEKAYIRKKKKKDLFEEPTEPQDIVKSYENGLYKPRVGWQFRYRVSRYIDSLRQNIREDQDRLKQGLKAIQRKTPQELSGRKKLRKDRTIAGSKENTISKEDKEETVIKPNVGFRYRYRVSKMLEAKRNGVYIDDEEERRKAKEKKKLDDKLELARKLDGSASKKDDDDECIEWENDLNSDLGKLSKEEKNVGWEYRYRIRRKLDDLKRQQPLTPVTTDAPGGKRLKKPITKKPDVDQQQQQLLEDQKKKIVGWKYRYRVSKMLEAQKQEKLDGTTSTKKTLSAKVINDKDKLDPILANLTPEQKEVGWAYRYRIRRKLDETRNATSRTDGGKRLRSKKPSNETTPEPTRTRKRKPKQKMKQIEEQIEKILNIEDIKETPFYEYFFMSYNYVLHELLPALHKSLCQLPIGMPFCDDTDDEVSQQKQEEKPPVQKKKLRTKKEQRAKQFIRTKASRLVSDDDNDKPIDETLKKIMKKATTATTIATPPTSTTTQVPKHDTADASGSSSNTITPKRKKAPHRRKVLIDEQVQHYDEEETPVKKVIGVETKKKNMKKRFHLIGKETKPSRHRNKTKTSIGTSSDIDSGKQSSNTVKSTIDHGVPQTFTNEKVEPPKPPNHLHLKQIITDDQTKTKNTDKTPVESNNNNRESSETTSKTNPTETKVPVRENLKLSDVVDKVKDDVVEKVNNVVEKVNDVGETIIQQPIVETVKKEAEKFLKHPNDDISSKKIAEETNEANEDILENSKLNQQQKTQTNDDEKDQTGNETDSEEESSDDDDNDNSDGEEEEEEDDDDNQKKDKKSEDSQGFLQSPIKKMNKYYENAKESVHDVFDLENDKNEPK</sequence>
<evidence type="ECO:0000256" key="1">
    <source>
        <dbReference type="SAM" id="MobiDB-lite"/>
    </source>
</evidence>
<name>A0A814FTC4_9BILA</name>
<proteinExistence type="predicted"/>
<comment type="caution">
    <text evidence="3">The sequence shown here is derived from an EMBL/GenBank/DDBJ whole genome shotgun (WGS) entry which is preliminary data.</text>
</comment>
<dbReference type="EMBL" id="CAJNOQ010002942">
    <property type="protein sequence ID" value="CAF0987238.1"/>
    <property type="molecule type" value="Genomic_DNA"/>
</dbReference>
<feature type="region of interest" description="Disordered" evidence="1">
    <location>
        <begin position="55"/>
        <end position="83"/>
    </location>
</feature>
<feature type="compositionally biased region" description="Low complexity" evidence="1">
    <location>
        <begin position="199"/>
        <end position="209"/>
    </location>
</feature>
<feature type="compositionally biased region" description="Basic and acidic residues" evidence="1">
    <location>
        <begin position="1413"/>
        <end position="1422"/>
    </location>
</feature>
<feature type="chain" id="PRO_5044131908" evidence="2">
    <location>
        <begin position="24"/>
        <end position="1459"/>
    </location>
</feature>
<accession>A0A814FTC4</accession>
<feature type="region of interest" description="Disordered" evidence="1">
    <location>
        <begin position="829"/>
        <end position="860"/>
    </location>
</feature>
<feature type="compositionally biased region" description="Basic and acidic residues" evidence="1">
    <location>
        <begin position="55"/>
        <end position="68"/>
    </location>
</feature>
<feature type="region of interest" description="Disordered" evidence="1">
    <location>
        <begin position="942"/>
        <end position="980"/>
    </location>
</feature>
<feature type="region of interest" description="Disordered" evidence="1">
    <location>
        <begin position="1101"/>
        <end position="1139"/>
    </location>
</feature>
<feature type="compositionally biased region" description="Low complexity" evidence="1">
    <location>
        <begin position="1101"/>
        <end position="1112"/>
    </location>
</feature>
<feature type="region of interest" description="Disordered" evidence="1">
    <location>
        <begin position="128"/>
        <end position="172"/>
    </location>
</feature>
<feature type="region of interest" description="Disordered" evidence="1">
    <location>
        <begin position="690"/>
        <end position="711"/>
    </location>
</feature>
<feature type="compositionally biased region" description="Polar residues" evidence="1">
    <location>
        <begin position="69"/>
        <end position="83"/>
    </location>
</feature>
<evidence type="ECO:0000256" key="2">
    <source>
        <dbReference type="SAM" id="SignalP"/>
    </source>
</evidence>
<dbReference type="Proteomes" id="UP000681722">
    <property type="component" value="Unassembled WGS sequence"/>
</dbReference>
<evidence type="ECO:0000313" key="3">
    <source>
        <dbReference type="EMBL" id="CAF0987238.1"/>
    </source>
</evidence>
<dbReference type="Proteomes" id="UP000663829">
    <property type="component" value="Unassembled WGS sequence"/>
</dbReference>
<feature type="compositionally biased region" description="Basic residues" evidence="1">
    <location>
        <begin position="971"/>
        <end position="980"/>
    </location>
</feature>
<dbReference type="EMBL" id="CAJOBC010002942">
    <property type="protein sequence ID" value="CAF3759397.1"/>
    <property type="molecule type" value="Genomic_DNA"/>
</dbReference>
<organism evidence="3 5">
    <name type="scientific">Didymodactylos carnosus</name>
    <dbReference type="NCBI Taxonomy" id="1234261"/>
    <lineage>
        <taxon>Eukaryota</taxon>
        <taxon>Metazoa</taxon>
        <taxon>Spiralia</taxon>
        <taxon>Gnathifera</taxon>
        <taxon>Rotifera</taxon>
        <taxon>Eurotatoria</taxon>
        <taxon>Bdelloidea</taxon>
        <taxon>Philodinida</taxon>
        <taxon>Philodinidae</taxon>
        <taxon>Didymodactylos</taxon>
    </lineage>
</organism>
<feature type="region of interest" description="Disordered" evidence="1">
    <location>
        <begin position="511"/>
        <end position="534"/>
    </location>
</feature>
<evidence type="ECO:0000313" key="5">
    <source>
        <dbReference type="Proteomes" id="UP000663829"/>
    </source>
</evidence>
<feature type="signal peptide" evidence="2">
    <location>
        <begin position="1"/>
        <end position="23"/>
    </location>
</feature>
<keyword evidence="5" id="KW-1185">Reference proteome</keyword>
<feature type="region of interest" description="Disordered" evidence="1">
    <location>
        <begin position="1037"/>
        <end position="1065"/>
    </location>
</feature>
<protein>
    <submittedName>
        <fullName evidence="3">Uncharacterized protein</fullName>
    </submittedName>
</protein>
<reference evidence="3" key="1">
    <citation type="submission" date="2021-02" db="EMBL/GenBank/DDBJ databases">
        <authorList>
            <person name="Nowell W R."/>
        </authorList>
    </citation>
    <scope>NUCLEOTIDE SEQUENCE</scope>
</reference>
<feature type="compositionally biased region" description="Low complexity" evidence="1">
    <location>
        <begin position="1260"/>
        <end position="1276"/>
    </location>
</feature>
<feature type="compositionally biased region" description="Basic residues" evidence="1">
    <location>
        <begin position="516"/>
        <end position="528"/>
    </location>
</feature>
<feature type="compositionally biased region" description="Polar residues" evidence="1">
    <location>
        <begin position="1122"/>
        <end position="1131"/>
    </location>
</feature>
<evidence type="ECO:0000313" key="4">
    <source>
        <dbReference type="EMBL" id="CAF3759397.1"/>
    </source>
</evidence>
<feature type="region of interest" description="Disordered" evidence="1">
    <location>
        <begin position="192"/>
        <end position="246"/>
    </location>
</feature>
<feature type="compositionally biased region" description="Acidic residues" evidence="1">
    <location>
        <begin position="1385"/>
        <end position="1412"/>
    </location>
</feature>
<feature type="region of interest" description="Disordered" evidence="1">
    <location>
        <begin position="285"/>
        <end position="304"/>
    </location>
</feature>
<feature type="region of interest" description="Disordered" evidence="1">
    <location>
        <begin position="1176"/>
        <end position="1283"/>
    </location>
</feature>
<keyword evidence="2" id="KW-0732">Signal</keyword>
<gene>
    <name evidence="3" type="ORF">GPM918_LOCUS13065</name>
    <name evidence="4" type="ORF">SRO942_LOCUS13065</name>
</gene>
<feature type="compositionally biased region" description="Polar residues" evidence="1">
    <location>
        <begin position="1193"/>
        <end position="1214"/>
    </location>
</feature>
<feature type="compositionally biased region" description="Basic and acidic residues" evidence="1">
    <location>
        <begin position="1247"/>
        <end position="1258"/>
    </location>
</feature>
<feature type="compositionally biased region" description="Basic residues" evidence="1">
    <location>
        <begin position="128"/>
        <end position="143"/>
    </location>
</feature>